<gene>
    <name evidence="9" type="ORF">CDO81_12750</name>
</gene>
<evidence type="ECO:0000256" key="2">
    <source>
        <dbReference type="ARBA" id="ARBA00022729"/>
    </source>
</evidence>
<dbReference type="EMBL" id="NISI01000005">
    <property type="protein sequence ID" value="OWR03366.1"/>
    <property type="molecule type" value="Genomic_DNA"/>
</dbReference>
<feature type="domain" description="Type II/III secretion system secretin-like" evidence="7">
    <location>
        <begin position="493"/>
        <end position="664"/>
    </location>
</feature>
<dbReference type="GO" id="GO:0009306">
    <property type="term" value="P:protein secretion"/>
    <property type="evidence" value="ECO:0007669"/>
    <property type="project" value="InterPro"/>
</dbReference>
<feature type="compositionally biased region" description="Low complexity" evidence="6">
    <location>
        <begin position="688"/>
        <end position="699"/>
    </location>
</feature>
<proteinExistence type="inferred from homology"/>
<evidence type="ECO:0000256" key="6">
    <source>
        <dbReference type="SAM" id="MobiDB-lite"/>
    </source>
</evidence>
<evidence type="ECO:0000313" key="9">
    <source>
        <dbReference type="EMBL" id="OWR03366.1"/>
    </source>
</evidence>
<comment type="caution">
    <text evidence="9">The sequence shown here is derived from an EMBL/GenBank/DDBJ whole genome shotgun (WGS) entry which is preliminary data.</text>
</comment>
<evidence type="ECO:0008006" key="11">
    <source>
        <dbReference type="Google" id="ProtNLM"/>
    </source>
</evidence>
<evidence type="ECO:0000256" key="1">
    <source>
        <dbReference type="ARBA" id="ARBA00004370"/>
    </source>
</evidence>
<dbReference type="PRINTS" id="PR00811">
    <property type="entry name" value="BCTERIALGSPD"/>
</dbReference>
<keyword evidence="10" id="KW-1185">Reference proteome</keyword>
<dbReference type="InterPro" id="IPR038591">
    <property type="entry name" value="NolW-like_sf"/>
</dbReference>
<name>A0A254N5M7_9BURK</name>
<sequence length="736" mass="76582">MALAATLAACAPLQPVIPPSLPLPAGSGSTAGIDPTAARNSSLRVTPLPQPPESQASRLQQQRIAQDAAELRQQAASQEDVAAINLQQVPLGTFIQVVYAEILKRNVNIDPAVLSRTEPVTFRSGAVQSAAQLDNALKLLLKSYGVAAIDVGGLVRVVPDNAQVGNLPELRRGTLSPDTPLPLRPVFQLVEMQTVRQSDVAGWLKTLFGSRVTVQEDIGRNALLLSGSPDNMQAALETIRVLDQPLMSGRRSIALTPAYWSVDDLARRLNEVLTAQGYAVAPLGSLSQQGGVRYPVVLLPVAGTNQIFVFAATDEVLKHVENWARTLDRPNERGIGKNYFTYQVKHKDAGALAKTLEQLLSGQARPAAATATAGASGQGGAGTGTTSTGATSVVVDQSSNMLIFQAAADEYSQISALLQTLDRPAKAALIEVTVAELSLTDTSQLGVEWLATHAMSSGATIIGGTSGGLSIGSAGATFKVLDTVGGVRATLNALASNNQATILSSPRVQARNGETATIQVGQEVPIITSQQTTGSTVVTGTTTANSVLQTIQYRNTGVILKVKPVIHSGDQIDLEVQQEVSAAASTNTGVNNSPTFSTRKLDTKLTLRNGSTVLMGGLISNDDSKGQAGIPLLKDIPILGTLFSTQTKSGTRRELVVLITPYILNDSHDAEAMTDAFRRMLGPWAAPTTAPAPATVPAAPVTPAPLPAPSPAPAPVLTTPPAAPPASAPEAVKSAS</sequence>
<evidence type="ECO:0000256" key="3">
    <source>
        <dbReference type="ARBA" id="ARBA00023136"/>
    </source>
</evidence>
<feature type="region of interest" description="Disordered" evidence="6">
    <location>
        <begin position="27"/>
        <end position="55"/>
    </location>
</feature>
<dbReference type="InterPro" id="IPR050810">
    <property type="entry name" value="Bact_Secretion_Sys_Channel"/>
</dbReference>
<keyword evidence="5" id="KW-0813">Transport</keyword>
<evidence type="ECO:0000256" key="4">
    <source>
        <dbReference type="RuleBase" id="RU004003"/>
    </source>
</evidence>
<dbReference type="Pfam" id="PF03958">
    <property type="entry name" value="Secretin_N"/>
    <property type="match status" value="2"/>
</dbReference>
<dbReference type="PANTHER" id="PTHR30332">
    <property type="entry name" value="PROBABLE GENERAL SECRETION PATHWAY PROTEIN D"/>
    <property type="match status" value="1"/>
</dbReference>
<feature type="compositionally biased region" description="Pro residues" evidence="6">
    <location>
        <begin position="700"/>
        <end position="714"/>
    </location>
</feature>
<organism evidence="9 10">
    <name type="scientific">Roseateles puraquae</name>
    <dbReference type="NCBI Taxonomy" id="431059"/>
    <lineage>
        <taxon>Bacteria</taxon>
        <taxon>Pseudomonadati</taxon>
        <taxon>Pseudomonadota</taxon>
        <taxon>Betaproteobacteria</taxon>
        <taxon>Burkholderiales</taxon>
        <taxon>Sphaerotilaceae</taxon>
        <taxon>Roseateles</taxon>
    </lineage>
</organism>
<protein>
    <recommendedName>
        <fullName evidence="11">NolW-like domain-containing protein</fullName>
    </recommendedName>
</protein>
<feature type="region of interest" description="Disordered" evidence="6">
    <location>
        <begin position="688"/>
        <end position="736"/>
    </location>
</feature>
<keyword evidence="3" id="KW-0472">Membrane</keyword>
<comment type="similarity">
    <text evidence="4">Belongs to the bacterial secretin family.</text>
</comment>
<accession>A0A254N5M7</accession>
<feature type="domain" description="NolW-like" evidence="8">
    <location>
        <begin position="188"/>
        <end position="246"/>
    </location>
</feature>
<dbReference type="Pfam" id="PF00263">
    <property type="entry name" value="Secretin"/>
    <property type="match status" value="1"/>
</dbReference>
<dbReference type="Gene3D" id="3.55.50.30">
    <property type="match status" value="1"/>
</dbReference>
<keyword evidence="2" id="KW-0732">Signal</keyword>
<dbReference type="InterPro" id="IPR005644">
    <property type="entry name" value="NolW-like"/>
</dbReference>
<comment type="subcellular location">
    <subcellularLocation>
        <location evidence="5">Cell outer membrane</location>
    </subcellularLocation>
    <subcellularLocation>
        <location evidence="1">Membrane</location>
    </subcellularLocation>
</comment>
<evidence type="ECO:0000259" key="7">
    <source>
        <dbReference type="Pfam" id="PF00263"/>
    </source>
</evidence>
<dbReference type="Proteomes" id="UP000197446">
    <property type="component" value="Unassembled WGS sequence"/>
</dbReference>
<dbReference type="AlphaFoldDB" id="A0A254N5M7"/>
<dbReference type="GO" id="GO:0015627">
    <property type="term" value="C:type II protein secretion system complex"/>
    <property type="evidence" value="ECO:0007669"/>
    <property type="project" value="TreeGrafter"/>
</dbReference>
<dbReference type="InterPro" id="IPR001775">
    <property type="entry name" value="GspD/PilQ"/>
</dbReference>
<evidence type="ECO:0000256" key="5">
    <source>
        <dbReference type="RuleBase" id="RU004004"/>
    </source>
</evidence>
<dbReference type="GO" id="GO:0009279">
    <property type="term" value="C:cell outer membrane"/>
    <property type="evidence" value="ECO:0007669"/>
    <property type="project" value="UniProtKB-SubCell"/>
</dbReference>
<dbReference type="Gene3D" id="3.30.1370.120">
    <property type="match status" value="2"/>
</dbReference>
<dbReference type="InterPro" id="IPR004846">
    <property type="entry name" value="T2SS/T3SS_dom"/>
</dbReference>
<feature type="domain" description="NolW-like" evidence="8">
    <location>
        <begin position="340"/>
        <end position="425"/>
    </location>
</feature>
<evidence type="ECO:0000259" key="8">
    <source>
        <dbReference type="Pfam" id="PF03958"/>
    </source>
</evidence>
<evidence type="ECO:0000313" key="10">
    <source>
        <dbReference type="Proteomes" id="UP000197446"/>
    </source>
</evidence>
<dbReference type="PANTHER" id="PTHR30332:SF25">
    <property type="entry name" value="SECRETIN XPSD"/>
    <property type="match status" value="1"/>
</dbReference>
<reference evidence="9 10" key="1">
    <citation type="journal article" date="2007" name="Int. J. Syst. Evol. Microbiol.">
        <title>Description of Pelomonas aquatica sp. nov. and Pelomonas puraquae sp. nov., isolated from industrial and haemodialysis water.</title>
        <authorList>
            <person name="Gomila M."/>
            <person name="Bowien B."/>
            <person name="Falsen E."/>
            <person name="Moore E.R."/>
            <person name="Lalucat J."/>
        </authorList>
    </citation>
    <scope>NUCLEOTIDE SEQUENCE [LARGE SCALE GENOMIC DNA]</scope>
    <source>
        <strain evidence="9 10">CCUG 52769</strain>
    </source>
</reference>